<dbReference type="Gene3D" id="1.10.510.10">
    <property type="entry name" value="Transferase(Phosphotransferase) domain 1"/>
    <property type="match status" value="1"/>
</dbReference>
<dbReference type="KEGG" id="gtt:GUITHDRAFT_62151"/>
<keyword evidence="1 3" id="KW-0547">Nucleotide-binding</keyword>
<dbReference type="SMART" id="SM00220">
    <property type="entry name" value="S_TKc"/>
    <property type="match status" value="1"/>
</dbReference>
<dbReference type="eggNOG" id="KOG0192">
    <property type="taxonomic scope" value="Eukaryota"/>
</dbReference>
<reference evidence="7" key="3">
    <citation type="submission" date="2016-03" db="UniProtKB">
        <authorList>
            <consortium name="EnsemblProtists"/>
        </authorList>
    </citation>
    <scope>IDENTIFICATION</scope>
</reference>
<dbReference type="RefSeq" id="XP_005832726.1">
    <property type="nucleotide sequence ID" value="XM_005832669.1"/>
</dbReference>
<dbReference type="GO" id="GO:0005524">
    <property type="term" value="F:ATP binding"/>
    <property type="evidence" value="ECO:0007669"/>
    <property type="project" value="UniProtKB-UniRule"/>
</dbReference>
<name>L1JB35_GUITC</name>
<reference evidence="8" key="2">
    <citation type="submission" date="2012-11" db="EMBL/GenBank/DDBJ databases">
        <authorList>
            <person name="Kuo A."/>
            <person name="Curtis B.A."/>
            <person name="Tanifuji G."/>
            <person name="Burki F."/>
            <person name="Gruber A."/>
            <person name="Irimia M."/>
            <person name="Maruyama S."/>
            <person name="Arias M.C."/>
            <person name="Ball S.G."/>
            <person name="Gile G.H."/>
            <person name="Hirakawa Y."/>
            <person name="Hopkins J.F."/>
            <person name="Rensing S.A."/>
            <person name="Schmutz J."/>
            <person name="Symeonidi A."/>
            <person name="Elias M."/>
            <person name="Eveleigh R.J."/>
            <person name="Herman E.K."/>
            <person name="Klute M.J."/>
            <person name="Nakayama T."/>
            <person name="Obornik M."/>
            <person name="Reyes-Prieto A."/>
            <person name="Armbrust E.V."/>
            <person name="Aves S.J."/>
            <person name="Beiko R.G."/>
            <person name="Coutinho P."/>
            <person name="Dacks J.B."/>
            <person name="Durnford D.G."/>
            <person name="Fast N.M."/>
            <person name="Green B.R."/>
            <person name="Grisdale C."/>
            <person name="Hempe F."/>
            <person name="Henrissat B."/>
            <person name="Hoppner M.P."/>
            <person name="Ishida K.-I."/>
            <person name="Kim E."/>
            <person name="Koreny L."/>
            <person name="Kroth P.G."/>
            <person name="Liu Y."/>
            <person name="Malik S.-B."/>
            <person name="Maier U.G."/>
            <person name="McRose D."/>
            <person name="Mock T."/>
            <person name="Neilson J.A."/>
            <person name="Onodera N.T."/>
            <person name="Poole A.M."/>
            <person name="Pritham E.J."/>
            <person name="Richards T.A."/>
            <person name="Rocap G."/>
            <person name="Roy S.W."/>
            <person name="Sarai C."/>
            <person name="Schaack S."/>
            <person name="Shirato S."/>
            <person name="Slamovits C.H."/>
            <person name="Spencer D.F."/>
            <person name="Suzuki S."/>
            <person name="Worden A.Z."/>
            <person name="Zauner S."/>
            <person name="Barry K."/>
            <person name="Bell C."/>
            <person name="Bharti A.K."/>
            <person name="Crow J.A."/>
            <person name="Grimwood J."/>
            <person name="Kramer R."/>
            <person name="Lindquist E."/>
            <person name="Lucas S."/>
            <person name="Salamov A."/>
            <person name="McFadden G.I."/>
            <person name="Lane C.E."/>
            <person name="Keeling P.J."/>
            <person name="Gray M.W."/>
            <person name="Grigoriev I.V."/>
            <person name="Archibald J.M."/>
        </authorList>
    </citation>
    <scope>NUCLEOTIDE SEQUENCE</scope>
    <source>
        <strain evidence="8">CCMP2712</strain>
    </source>
</reference>
<feature type="binding site" evidence="3">
    <location>
        <position position="22"/>
    </location>
    <ligand>
        <name>ATP</name>
        <dbReference type="ChEBI" id="CHEBI:30616"/>
    </ligand>
</feature>
<dbReference type="OMA" id="YNHNRAV"/>
<dbReference type="PROSITE" id="PS00107">
    <property type="entry name" value="PROTEIN_KINASE_ATP"/>
    <property type="match status" value="1"/>
</dbReference>
<organism evidence="6">
    <name type="scientific">Guillardia theta (strain CCMP2712)</name>
    <name type="common">Cryptophyte</name>
    <dbReference type="NCBI Taxonomy" id="905079"/>
    <lineage>
        <taxon>Eukaryota</taxon>
        <taxon>Cryptophyceae</taxon>
        <taxon>Pyrenomonadales</taxon>
        <taxon>Geminigeraceae</taxon>
        <taxon>Guillardia</taxon>
    </lineage>
</organism>
<dbReference type="PANTHER" id="PTHR44329">
    <property type="entry name" value="SERINE/THREONINE-PROTEIN KINASE TNNI3K-RELATED"/>
    <property type="match status" value="1"/>
</dbReference>
<dbReference type="PaxDb" id="55529-EKX45746"/>
<keyword evidence="2 3" id="KW-0067">ATP-binding</keyword>
<dbReference type="PROSITE" id="PS00108">
    <property type="entry name" value="PROTEIN_KINASE_ST"/>
    <property type="match status" value="1"/>
</dbReference>
<dbReference type="EnsemblProtists" id="EKX45746">
    <property type="protein sequence ID" value="EKX45746"/>
    <property type="gene ID" value="GUITHDRAFT_62151"/>
</dbReference>
<protein>
    <recommendedName>
        <fullName evidence="5">Protein kinase domain-containing protein</fullName>
    </recommendedName>
</protein>
<evidence type="ECO:0000313" key="6">
    <source>
        <dbReference type="EMBL" id="EKX45746.1"/>
    </source>
</evidence>
<dbReference type="InterPro" id="IPR000719">
    <property type="entry name" value="Prot_kinase_dom"/>
</dbReference>
<dbReference type="STRING" id="905079.L1JB35"/>
<dbReference type="SUPFAM" id="SSF56112">
    <property type="entry name" value="Protein kinase-like (PK-like)"/>
    <property type="match status" value="1"/>
</dbReference>
<sequence length="197" mass="21900">LGSGGFGLVFRAVYHEKDVAVKEPHNLAEFHNDSDKKKMFIREVNHLYRLKHKNVVDFIGAVAEDETGEPCYLILTELLPHKLEEYILTPAGRQPRVREKLVLDMAQGLAYLHDSKIIHRDIKPQNIMVNSQGTAKLIDFGLSKQEEKSKSTSASRSCAGTKNWMAPEVNAGEASSFASDVYSLGLVAFFVVTGEVP</sequence>
<dbReference type="InterPro" id="IPR017441">
    <property type="entry name" value="Protein_kinase_ATP_BS"/>
</dbReference>
<evidence type="ECO:0000256" key="1">
    <source>
        <dbReference type="ARBA" id="ARBA00022741"/>
    </source>
</evidence>
<dbReference type="PANTHER" id="PTHR44329:SF298">
    <property type="entry name" value="MIXED LINEAGE KINASE DOMAIN-LIKE PROTEIN"/>
    <property type="match status" value="1"/>
</dbReference>
<dbReference type="InterPro" id="IPR051681">
    <property type="entry name" value="Ser/Thr_Kinases-Pseudokinases"/>
</dbReference>
<dbReference type="PROSITE" id="PS50011">
    <property type="entry name" value="PROTEIN_KINASE_DOM"/>
    <property type="match status" value="1"/>
</dbReference>
<dbReference type="InterPro" id="IPR008271">
    <property type="entry name" value="Ser/Thr_kinase_AS"/>
</dbReference>
<keyword evidence="4" id="KW-0808">Transferase</keyword>
<accession>L1JB35</accession>
<proteinExistence type="inferred from homology"/>
<evidence type="ECO:0000313" key="8">
    <source>
        <dbReference type="Proteomes" id="UP000011087"/>
    </source>
</evidence>
<evidence type="ECO:0000259" key="5">
    <source>
        <dbReference type="PROSITE" id="PS50011"/>
    </source>
</evidence>
<evidence type="ECO:0000256" key="3">
    <source>
        <dbReference type="PROSITE-ProRule" id="PRU10141"/>
    </source>
</evidence>
<evidence type="ECO:0000256" key="2">
    <source>
        <dbReference type="ARBA" id="ARBA00022840"/>
    </source>
</evidence>
<dbReference type="Pfam" id="PF00069">
    <property type="entry name" value="Pkinase"/>
    <property type="match status" value="1"/>
</dbReference>
<keyword evidence="8" id="KW-1185">Reference proteome</keyword>
<keyword evidence="4" id="KW-0418">Kinase</keyword>
<dbReference type="AlphaFoldDB" id="L1JB35"/>
<feature type="domain" description="Protein kinase" evidence="5">
    <location>
        <begin position="1"/>
        <end position="197"/>
    </location>
</feature>
<dbReference type="GO" id="GO:0004674">
    <property type="term" value="F:protein serine/threonine kinase activity"/>
    <property type="evidence" value="ECO:0007669"/>
    <property type="project" value="UniProtKB-KW"/>
</dbReference>
<feature type="non-terminal residue" evidence="6">
    <location>
        <position position="197"/>
    </location>
</feature>
<dbReference type="EMBL" id="JH992997">
    <property type="protein sequence ID" value="EKX45746.1"/>
    <property type="molecule type" value="Genomic_DNA"/>
</dbReference>
<evidence type="ECO:0000256" key="4">
    <source>
        <dbReference type="RuleBase" id="RU000304"/>
    </source>
</evidence>
<feature type="non-terminal residue" evidence="6">
    <location>
        <position position="1"/>
    </location>
</feature>
<dbReference type="GeneID" id="17302533"/>
<reference evidence="6 8" key="1">
    <citation type="journal article" date="2012" name="Nature">
        <title>Algal genomes reveal evolutionary mosaicism and the fate of nucleomorphs.</title>
        <authorList>
            <consortium name="DOE Joint Genome Institute"/>
            <person name="Curtis B.A."/>
            <person name="Tanifuji G."/>
            <person name="Burki F."/>
            <person name="Gruber A."/>
            <person name="Irimia M."/>
            <person name="Maruyama S."/>
            <person name="Arias M.C."/>
            <person name="Ball S.G."/>
            <person name="Gile G.H."/>
            <person name="Hirakawa Y."/>
            <person name="Hopkins J.F."/>
            <person name="Kuo A."/>
            <person name="Rensing S.A."/>
            <person name="Schmutz J."/>
            <person name="Symeonidi A."/>
            <person name="Elias M."/>
            <person name="Eveleigh R.J."/>
            <person name="Herman E.K."/>
            <person name="Klute M.J."/>
            <person name="Nakayama T."/>
            <person name="Obornik M."/>
            <person name="Reyes-Prieto A."/>
            <person name="Armbrust E.V."/>
            <person name="Aves S.J."/>
            <person name="Beiko R.G."/>
            <person name="Coutinho P."/>
            <person name="Dacks J.B."/>
            <person name="Durnford D.G."/>
            <person name="Fast N.M."/>
            <person name="Green B.R."/>
            <person name="Grisdale C.J."/>
            <person name="Hempel F."/>
            <person name="Henrissat B."/>
            <person name="Hoppner M.P."/>
            <person name="Ishida K."/>
            <person name="Kim E."/>
            <person name="Koreny L."/>
            <person name="Kroth P.G."/>
            <person name="Liu Y."/>
            <person name="Malik S.B."/>
            <person name="Maier U.G."/>
            <person name="McRose D."/>
            <person name="Mock T."/>
            <person name="Neilson J.A."/>
            <person name="Onodera N.T."/>
            <person name="Poole A.M."/>
            <person name="Pritham E.J."/>
            <person name="Richards T.A."/>
            <person name="Rocap G."/>
            <person name="Roy S.W."/>
            <person name="Sarai C."/>
            <person name="Schaack S."/>
            <person name="Shirato S."/>
            <person name="Slamovits C.H."/>
            <person name="Spencer D.F."/>
            <person name="Suzuki S."/>
            <person name="Worden A.Z."/>
            <person name="Zauner S."/>
            <person name="Barry K."/>
            <person name="Bell C."/>
            <person name="Bharti A.K."/>
            <person name="Crow J.A."/>
            <person name="Grimwood J."/>
            <person name="Kramer R."/>
            <person name="Lindquist E."/>
            <person name="Lucas S."/>
            <person name="Salamov A."/>
            <person name="McFadden G.I."/>
            <person name="Lane C.E."/>
            <person name="Keeling P.J."/>
            <person name="Gray M.W."/>
            <person name="Grigoriev I.V."/>
            <person name="Archibald J.M."/>
        </authorList>
    </citation>
    <scope>NUCLEOTIDE SEQUENCE</scope>
    <source>
        <strain evidence="6 8">CCMP2712</strain>
    </source>
</reference>
<gene>
    <name evidence="6" type="ORF">GUITHDRAFT_62151</name>
</gene>
<dbReference type="InterPro" id="IPR011009">
    <property type="entry name" value="Kinase-like_dom_sf"/>
</dbReference>
<dbReference type="HOGENOM" id="CLU_000288_7_35_1"/>
<keyword evidence="4" id="KW-0723">Serine/threonine-protein kinase</keyword>
<evidence type="ECO:0000313" key="7">
    <source>
        <dbReference type="EnsemblProtists" id="EKX45746"/>
    </source>
</evidence>
<comment type="similarity">
    <text evidence="4">Belongs to the protein kinase superfamily.</text>
</comment>
<dbReference type="Proteomes" id="UP000011087">
    <property type="component" value="Unassembled WGS sequence"/>
</dbReference>
<dbReference type="OrthoDB" id="2914378at2759"/>